<dbReference type="Pfam" id="PF00092">
    <property type="entry name" value="VWA"/>
    <property type="match status" value="1"/>
</dbReference>
<dbReference type="AlphaFoldDB" id="I3JL73"/>
<dbReference type="PRINTS" id="PR00453">
    <property type="entry name" value="VWFADOMAIN"/>
</dbReference>
<evidence type="ECO:0000256" key="4">
    <source>
        <dbReference type="ARBA" id="ARBA00022737"/>
    </source>
</evidence>
<feature type="region of interest" description="Disordered" evidence="7">
    <location>
        <begin position="641"/>
        <end position="685"/>
    </location>
</feature>
<evidence type="ECO:0000256" key="5">
    <source>
        <dbReference type="ARBA" id="ARBA00023119"/>
    </source>
</evidence>
<keyword evidence="4" id="KW-0677">Repeat</keyword>
<organism evidence="10 11">
    <name type="scientific">Oreochromis niloticus</name>
    <name type="common">Nile tilapia</name>
    <name type="synonym">Tilapia nilotica</name>
    <dbReference type="NCBI Taxonomy" id="8128"/>
    <lineage>
        <taxon>Eukaryota</taxon>
        <taxon>Metazoa</taxon>
        <taxon>Chordata</taxon>
        <taxon>Craniata</taxon>
        <taxon>Vertebrata</taxon>
        <taxon>Euteleostomi</taxon>
        <taxon>Actinopterygii</taxon>
        <taxon>Neopterygii</taxon>
        <taxon>Teleostei</taxon>
        <taxon>Neoteleostei</taxon>
        <taxon>Acanthomorphata</taxon>
        <taxon>Ovalentaria</taxon>
        <taxon>Cichlomorphae</taxon>
        <taxon>Cichliformes</taxon>
        <taxon>Cichlidae</taxon>
        <taxon>African cichlids</taxon>
        <taxon>Pseudocrenilabrinae</taxon>
        <taxon>Oreochromini</taxon>
        <taxon>Oreochromis</taxon>
    </lineage>
</organism>
<dbReference type="eggNOG" id="KOG1217">
    <property type="taxonomic scope" value="Eukaryota"/>
</dbReference>
<comment type="subcellular location">
    <subcellularLocation>
        <location evidence="1">Secreted</location>
    </subcellularLocation>
</comment>
<proteinExistence type="predicted"/>
<dbReference type="InterPro" id="IPR002035">
    <property type="entry name" value="VWF_A"/>
</dbReference>
<dbReference type="Gene3D" id="3.40.50.410">
    <property type="entry name" value="von Willebrand factor, type A domain"/>
    <property type="match status" value="1"/>
</dbReference>
<evidence type="ECO:0000313" key="10">
    <source>
        <dbReference type="Ensembl" id="ENSONIP00000009617.2"/>
    </source>
</evidence>
<dbReference type="HOGENOM" id="CLU_003584_0_0_1"/>
<name>I3JL73_ORENI</name>
<feature type="compositionally biased region" description="Basic and acidic residues" evidence="7">
    <location>
        <begin position="1064"/>
        <end position="1083"/>
    </location>
</feature>
<dbReference type="PANTHER" id="PTHR24023">
    <property type="entry name" value="COLLAGEN ALPHA"/>
    <property type="match status" value="1"/>
</dbReference>
<keyword evidence="5" id="KW-0176">Collagen</keyword>
<evidence type="ECO:0000256" key="3">
    <source>
        <dbReference type="ARBA" id="ARBA00022729"/>
    </source>
</evidence>
<feature type="compositionally biased region" description="Pro residues" evidence="7">
    <location>
        <begin position="1115"/>
        <end position="1127"/>
    </location>
</feature>
<dbReference type="GO" id="GO:0005581">
    <property type="term" value="C:collagen trimer"/>
    <property type="evidence" value="ECO:0007669"/>
    <property type="project" value="UniProtKB-KW"/>
</dbReference>
<dbReference type="SMART" id="SM00210">
    <property type="entry name" value="TSPN"/>
    <property type="match status" value="1"/>
</dbReference>
<feature type="region of interest" description="Disordered" evidence="7">
    <location>
        <begin position="704"/>
        <end position="733"/>
    </location>
</feature>
<evidence type="ECO:0000256" key="6">
    <source>
        <dbReference type="ARBA" id="ARBA00023180"/>
    </source>
</evidence>
<dbReference type="InParanoid" id="I3JL73"/>
<reference evidence="10" key="2">
    <citation type="submission" date="2025-08" db="UniProtKB">
        <authorList>
            <consortium name="Ensembl"/>
        </authorList>
    </citation>
    <scope>IDENTIFICATION</scope>
</reference>
<dbReference type="FunFam" id="2.60.120.200:FF:000108">
    <property type="entry name" value="collagen alpha-1(XXII) chain isoform X1"/>
    <property type="match status" value="1"/>
</dbReference>
<keyword evidence="3 8" id="KW-0732">Signal</keyword>
<reference evidence="11" key="1">
    <citation type="submission" date="2012-01" db="EMBL/GenBank/DDBJ databases">
        <title>The Genome Sequence of Oreochromis niloticus (Nile Tilapia).</title>
        <authorList>
            <consortium name="Broad Institute Genome Assembly Team"/>
            <consortium name="Broad Institute Sequencing Platform"/>
            <person name="Di Palma F."/>
            <person name="Johnson J."/>
            <person name="Lander E.S."/>
            <person name="Lindblad-Toh K."/>
        </authorList>
    </citation>
    <scope>NUCLEOTIDE SEQUENCE [LARGE SCALE GENOMIC DNA]</scope>
</reference>
<dbReference type="FunFam" id="3.40.50.410:FF:000004">
    <property type="entry name" value="collagen alpha-6(VI) chain"/>
    <property type="match status" value="1"/>
</dbReference>
<dbReference type="InterPro" id="IPR008160">
    <property type="entry name" value="Collagen"/>
</dbReference>
<evidence type="ECO:0000256" key="7">
    <source>
        <dbReference type="SAM" id="MobiDB-lite"/>
    </source>
</evidence>
<evidence type="ECO:0000259" key="9">
    <source>
        <dbReference type="PROSITE" id="PS50234"/>
    </source>
</evidence>
<dbReference type="PANTHER" id="PTHR24023:SF1112">
    <property type="entry name" value="COL_CUTICLE_N DOMAIN-CONTAINING PROTEIN-RELATED"/>
    <property type="match status" value="1"/>
</dbReference>
<dbReference type="InterPro" id="IPR036465">
    <property type="entry name" value="vWFA_dom_sf"/>
</dbReference>
<dbReference type="GeneTree" id="ENSGT00940000159308"/>
<protein>
    <submittedName>
        <fullName evidence="10">Collagen type XXII alpha 1 chain</fullName>
    </submittedName>
</protein>
<dbReference type="GO" id="GO:0031012">
    <property type="term" value="C:extracellular matrix"/>
    <property type="evidence" value="ECO:0007669"/>
    <property type="project" value="TreeGrafter"/>
</dbReference>
<evidence type="ECO:0000313" key="11">
    <source>
        <dbReference type="Proteomes" id="UP000005207"/>
    </source>
</evidence>
<dbReference type="InterPro" id="IPR048287">
    <property type="entry name" value="TSPN-like_N"/>
</dbReference>
<dbReference type="SUPFAM" id="SSF49899">
    <property type="entry name" value="Concanavalin A-like lectins/glucanases"/>
    <property type="match status" value="1"/>
</dbReference>
<sequence>MELRLGFRITLVLVILALTLSSEKVEAQRAGCKNVHYDLAFILDTSSSVGKENFEKIRQWVSNLVESFDVAPDKTRVAVVRYSDRPTTEFNLGRHKTLEDVKRAASNIRYLGGNTMTGDAINYTTSNIFTVQNGARPAARGIQKVAILLTDGRSQDYVLEPSKKAAKADIRMFAVGIGEALKEELEEIAAEPKNAHVFHVTDFNAIDKIRDRLRRRLCENVLCPNMKVQPDRFKPGSTSYGLEEVPGFDLMEYFNVRDILATRAEDGQSSYVRLGTMPIVQQTEDVFRQGLPDEYAFVTTFKFRKTSRREDWYLWQVFDKYGIPQVSIRLDGENKAVEYNAVGLTKDAVRAVFKNPEVDNLFDRNWHKIALSVESKSVSLYLDCKHIQTLPIEDREDIDIQGKTVIGKRLYDSVPIDFDLQRMMIYCDSKHAELETCCDLPNGPCPKTVVTEAPPYKIPTPTPTSAEQQRGPQVNCSCPAGEKVKVAWVHPVLQVLRVTRSSTTAFQFYSVCDKGLHFHYSCSALFLLCEPAYLFQGDTGPKGAIGPPGLKGEKGESSLFLLMRFSSEGRFASKHDEMPLWFFSHPKGLPGEIGFPGKQGEAGKPGIPGKDGLDGLPGNDGAMVSETFRFAYDEQTFKGPRGLPGEQGFKGPPGIPGPKGETGLTGETGRVGDPGPPGIAGPQGARGLPGSVVSLFFLINYGEPGKPGQQGPAGPPGEPGLTGPPGLPGKGKDGQNVRHTFFVVSYGLRGPPGVAGPQGPAGHNVSPTLKYLLINKFFYASLVLTCITLCSEPQIWWMMMHTCDLQLIENVMCCFFSKCRWAFGSLTLTLNNCFPLSQGQPGKMGKDGRPGEPGEPGKQGETGPPGNPGLRGLPGFKGHRGEPGAPGSKVGLLLMCLSRAVKQDVPCDKHVSAVLQGLRGDKGEPGNPGLPGFSGPKGPAVSGDPGTKGDKGQSGEPGMPGNPGPPGRKGHTGMMGMSGPPGEIGAPGPQGPSGNPGLPGPRVTPSDELDRDINNRIFHYTAGRPGPPGLPGKDGSPGRPGPPGEPGMPGQNGGEGPRGPMGPKGEKGATGEKGDPGIGERGEPGPAGPIGPAGMPGYGKDGSPGQAGAQGEPGNPGPHGQPGPPGPTGQCDPTQCAYYASLAQRPHTKNVKGT</sequence>
<dbReference type="InterPro" id="IPR013320">
    <property type="entry name" value="ConA-like_dom_sf"/>
</dbReference>
<accession>I3JL73</accession>
<dbReference type="Pfam" id="PF01391">
    <property type="entry name" value="Collagen"/>
    <property type="match status" value="5"/>
</dbReference>
<dbReference type="GO" id="GO:0005615">
    <property type="term" value="C:extracellular space"/>
    <property type="evidence" value="ECO:0007669"/>
    <property type="project" value="TreeGrafter"/>
</dbReference>
<evidence type="ECO:0000256" key="2">
    <source>
        <dbReference type="ARBA" id="ARBA00022525"/>
    </source>
</evidence>
<keyword evidence="11" id="KW-1185">Reference proteome</keyword>
<reference evidence="10" key="3">
    <citation type="submission" date="2025-09" db="UniProtKB">
        <authorList>
            <consortium name="Ensembl"/>
        </authorList>
    </citation>
    <scope>IDENTIFICATION</scope>
</reference>
<dbReference type="InterPro" id="IPR050149">
    <property type="entry name" value="Collagen_superfamily"/>
</dbReference>
<feature type="region of interest" description="Disordered" evidence="7">
    <location>
        <begin position="840"/>
        <end position="884"/>
    </location>
</feature>
<dbReference type="GO" id="GO:0030020">
    <property type="term" value="F:extracellular matrix structural constituent conferring tensile strength"/>
    <property type="evidence" value="ECO:0007669"/>
    <property type="project" value="TreeGrafter"/>
</dbReference>
<evidence type="ECO:0000256" key="1">
    <source>
        <dbReference type="ARBA" id="ARBA00004613"/>
    </source>
</evidence>
<keyword evidence="6" id="KW-0325">Glycoprotein</keyword>
<dbReference type="Proteomes" id="UP000005207">
    <property type="component" value="Linkage group LG22"/>
</dbReference>
<dbReference type="Gene3D" id="2.60.120.200">
    <property type="match status" value="1"/>
</dbReference>
<dbReference type="OMA" id="LCEPAYL"/>
<dbReference type="eggNOG" id="KOG3544">
    <property type="taxonomic scope" value="Eukaryota"/>
</dbReference>
<feature type="domain" description="VWFA" evidence="9">
    <location>
        <begin position="38"/>
        <end position="213"/>
    </location>
</feature>
<dbReference type="GO" id="GO:0030198">
    <property type="term" value="P:extracellular matrix organization"/>
    <property type="evidence" value="ECO:0007669"/>
    <property type="project" value="TreeGrafter"/>
</dbReference>
<evidence type="ECO:0000256" key="8">
    <source>
        <dbReference type="SAM" id="SignalP"/>
    </source>
</evidence>
<dbReference type="STRING" id="8128.ENSONIP00000009617"/>
<gene>
    <name evidence="10" type="primary">COL22A1</name>
</gene>
<feature type="region of interest" description="Disordered" evidence="7">
    <location>
        <begin position="918"/>
        <end position="1134"/>
    </location>
</feature>
<feature type="compositionally biased region" description="Low complexity" evidence="7">
    <location>
        <begin position="859"/>
        <end position="874"/>
    </location>
</feature>
<feature type="signal peptide" evidence="8">
    <location>
        <begin position="1"/>
        <end position="27"/>
    </location>
</feature>
<dbReference type="PROSITE" id="PS50234">
    <property type="entry name" value="VWFA"/>
    <property type="match status" value="1"/>
</dbReference>
<feature type="chain" id="PRO_5025559566" evidence="8">
    <location>
        <begin position="28"/>
        <end position="1154"/>
    </location>
</feature>
<dbReference type="SMART" id="SM00327">
    <property type="entry name" value="VWA"/>
    <property type="match status" value="1"/>
</dbReference>
<keyword evidence="2" id="KW-0964">Secreted</keyword>
<dbReference type="Ensembl" id="ENSONIT00000009623.2">
    <property type="protein sequence ID" value="ENSONIP00000009617.2"/>
    <property type="gene ID" value="ENSONIG00000007632.2"/>
</dbReference>
<dbReference type="SUPFAM" id="SSF53300">
    <property type="entry name" value="vWA-like"/>
    <property type="match status" value="1"/>
</dbReference>
<feature type="compositionally biased region" description="Gly residues" evidence="7">
    <location>
        <begin position="1050"/>
        <end position="1059"/>
    </location>
</feature>